<dbReference type="EC" id="4.2.1.11" evidence="3"/>
<dbReference type="PANTHER" id="PTHR11902:SF30">
    <property type="entry name" value="ENOLASE 4"/>
    <property type="match status" value="1"/>
</dbReference>
<feature type="compositionally biased region" description="Basic and acidic residues" evidence="9">
    <location>
        <begin position="177"/>
        <end position="191"/>
    </location>
</feature>
<name>A0A6J1U5G1_9SAUR</name>
<feature type="domain" description="Enolase N-terminal" evidence="11">
    <location>
        <begin position="74"/>
        <end position="263"/>
    </location>
</feature>
<dbReference type="InterPro" id="IPR029017">
    <property type="entry name" value="Enolase-like_N"/>
</dbReference>
<dbReference type="PANTHER" id="PTHR11902">
    <property type="entry name" value="ENOLASE"/>
    <property type="match status" value="1"/>
</dbReference>
<gene>
    <name evidence="13" type="primary">ENO4</name>
</gene>
<dbReference type="SMART" id="SM01193">
    <property type="entry name" value="Enolase_N"/>
    <property type="match status" value="1"/>
</dbReference>
<dbReference type="Gene3D" id="3.20.20.120">
    <property type="entry name" value="Enolase-like C-terminal domain"/>
    <property type="match status" value="1"/>
</dbReference>
<evidence type="ECO:0000313" key="13">
    <source>
        <dbReference type="RefSeq" id="XP_026523104.1"/>
    </source>
</evidence>
<keyword evidence="4" id="KW-0324">Glycolysis</keyword>
<dbReference type="Proteomes" id="UP000504612">
    <property type="component" value="Unplaced"/>
</dbReference>
<evidence type="ECO:0000256" key="3">
    <source>
        <dbReference type="ARBA" id="ARBA00012058"/>
    </source>
</evidence>
<feature type="compositionally biased region" description="Basic residues" evidence="9">
    <location>
        <begin position="206"/>
        <end position="215"/>
    </location>
</feature>
<dbReference type="InterPro" id="IPR020811">
    <property type="entry name" value="Enolase_N"/>
</dbReference>
<evidence type="ECO:0000259" key="10">
    <source>
        <dbReference type="SMART" id="SM01192"/>
    </source>
</evidence>
<dbReference type="GO" id="GO:0006096">
    <property type="term" value="P:glycolytic process"/>
    <property type="evidence" value="ECO:0007669"/>
    <property type="project" value="UniProtKB-UniPathway"/>
</dbReference>
<evidence type="ECO:0000256" key="7">
    <source>
        <dbReference type="ARBA" id="ARBA00034855"/>
    </source>
</evidence>
<dbReference type="CTD" id="387712"/>
<dbReference type="Pfam" id="PF00113">
    <property type="entry name" value="Enolase_C"/>
    <property type="match status" value="1"/>
</dbReference>
<dbReference type="SUPFAM" id="SSF51604">
    <property type="entry name" value="Enolase C-terminal domain-like"/>
    <property type="match status" value="1"/>
</dbReference>
<dbReference type="RefSeq" id="XP_026523104.1">
    <property type="nucleotide sequence ID" value="XM_026667319.1"/>
</dbReference>
<dbReference type="GO" id="GO:0000015">
    <property type="term" value="C:phosphopyruvate hydratase complex"/>
    <property type="evidence" value="ECO:0007669"/>
    <property type="project" value="InterPro"/>
</dbReference>
<reference evidence="13" key="1">
    <citation type="submission" date="2025-08" db="UniProtKB">
        <authorList>
            <consortium name="RefSeq"/>
        </authorList>
    </citation>
    <scope>IDENTIFICATION</scope>
</reference>
<dbReference type="InterPro" id="IPR020810">
    <property type="entry name" value="Enolase_C"/>
</dbReference>
<keyword evidence="5" id="KW-0456">Lyase</keyword>
<evidence type="ECO:0000313" key="12">
    <source>
        <dbReference type="Proteomes" id="UP000504612"/>
    </source>
</evidence>
<dbReference type="AlphaFoldDB" id="A0A6J1U5G1"/>
<dbReference type="SMART" id="SM01192">
    <property type="entry name" value="Enolase_C"/>
    <property type="match status" value="1"/>
</dbReference>
<evidence type="ECO:0000256" key="9">
    <source>
        <dbReference type="SAM" id="MobiDB-lite"/>
    </source>
</evidence>
<feature type="compositionally biased region" description="Acidic residues" evidence="9">
    <location>
        <begin position="591"/>
        <end position="619"/>
    </location>
</feature>
<dbReference type="SUPFAM" id="SSF54826">
    <property type="entry name" value="Enolase N-terminal domain-like"/>
    <property type="match status" value="1"/>
</dbReference>
<dbReference type="InterPro" id="IPR036849">
    <property type="entry name" value="Enolase-like_C_sf"/>
</dbReference>
<dbReference type="GO" id="GO:0004634">
    <property type="term" value="F:phosphopyruvate hydratase activity"/>
    <property type="evidence" value="ECO:0007669"/>
    <property type="project" value="UniProtKB-EC"/>
</dbReference>
<protein>
    <recommendedName>
        <fullName evidence="7">Enolase 4</fullName>
        <ecNumber evidence="3">4.2.1.11</ecNumber>
    </recommendedName>
    <alternativeName>
        <fullName evidence="6">2-phospho-D-glycerate hydro-lyase</fullName>
    </alternativeName>
</protein>
<evidence type="ECO:0000259" key="11">
    <source>
        <dbReference type="SMART" id="SM01193"/>
    </source>
</evidence>
<proteinExistence type="inferred from homology"/>
<keyword evidence="12" id="KW-1185">Reference proteome</keyword>
<sequence>MARRETRTVRDRPSEPVRRFSIMDLKHQAAEYYRSNEVPQRLEEVLNTMFYQRPGDLYGYLVNFFSELSKPPVICKLDAKSVLDGTGRPTLEVEVFCRVRNCDKIICSSMISCHAEILESASAEAIDADEKERSESLNKAIEWINESLNEMLRGLQPGDQQNIDELLGDYFTRKSEQYEEKREPVKEKESQEVMAPASPLATVSPGKKKPNKTGKKLSVVEKPIVPAEPPEPVLMGSLAIGCTSLAIAKSAATVRDIPLYSYIALLKHDQKMPKELVMPLPMITVLNCGKSSPGKLNLIKELMLIPPTWLTVKQALTRCMDIQKQMLKLIEKMNKDSSSAIDGKKAASRDAGKKTPLPVPKKISHLGCLVMGYDSLEQPLTLIQSTCTHLSLELGTDIYLGINCAAHELMDYNKGKYEVITGTPKSPDEMVDMYLDLVKKFPSILTLIDPLRKEDSQQWIQLCNVLGSKCYLIAEDSCRNLTKLLGSKKSNIPKCSGLVLKHINEAKILDLIQMTQRLDGWRHLSILGSPDGESSDDSLADLAVGLGTKFIKLGGLSRGERIVKYNRLLAIEEELNKNGRLCERDEYEFIDFIEEEEEGEEEEEEEEEEEKEEEEEEFDHTDSPSGSKQAVV</sequence>
<dbReference type="CDD" id="cd22974">
    <property type="entry name" value="DD_ENO4"/>
    <property type="match status" value="1"/>
</dbReference>
<evidence type="ECO:0000256" key="5">
    <source>
        <dbReference type="ARBA" id="ARBA00023239"/>
    </source>
</evidence>
<comment type="catalytic activity">
    <reaction evidence="8">
        <text>(2R)-2-phosphoglycerate = phosphoenolpyruvate + H2O</text>
        <dbReference type="Rhea" id="RHEA:10164"/>
        <dbReference type="ChEBI" id="CHEBI:15377"/>
        <dbReference type="ChEBI" id="CHEBI:58289"/>
        <dbReference type="ChEBI" id="CHEBI:58702"/>
        <dbReference type="EC" id="4.2.1.11"/>
    </reaction>
</comment>
<dbReference type="GO" id="GO:0000287">
    <property type="term" value="F:magnesium ion binding"/>
    <property type="evidence" value="ECO:0007669"/>
    <property type="project" value="InterPro"/>
</dbReference>
<dbReference type="Gene3D" id="3.30.390.10">
    <property type="entry name" value="Enolase-like, N-terminal domain"/>
    <property type="match status" value="1"/>
</dbReference>
<accession>A0A6J1U5G1</accession>
<dbReference type="InterPro" id="IPR000941">
    <property type="entry name" value="Enolase"/>
</dbReference>
<dbReference type="UniPathway" id="UPA00109">
    <property type="reaction ID" value="UER00187"/>
</dbReference>
<evidence type="ECO:0000256" key="2">
    <source>
        <dbReference type="ARBA" id="ARBA00009604"/>
    </source>
</evidence>
<organism evidence="12 13">
    <name type="scientific">Notechis scutatus</name>
    <name type="common">mainland tiger snake</name>
    <dbReference type="NCBI Taxonomy" id="8663"/>
    <lineage>
        <taxon>Eukaryota</taxon>
        <taxon>Metazoa</taxon>
        <taxon>Chordata</taxon>
        <taxon>Craniata</taxon>
        <taxon>Vertebrata</taxon>
        <taxon>Euteleostomi</taxon>
        <taxon>Lepidosauria</taxon>
        <taxon>Squamata</taxon>
        <taxon>Bifurcata</taxon>
        <taxon>Unidentata</taxon>
        <taxon>Episquamata</taxon>
        <taxon>Toxicofera</taxon>
        <taxon>Serpentes</taxon>
        <taxon>Colubroidea</taxon>
        <taxon>Elapidae</taxon>
        <taxon>Hydrophiinae</taxon>
        <taxon>Notechis</taxon>
    </lineage>
</organism>
<feature type="region of interest" description="Disordered" evidence="9">
    <location>
        <begin position="177"/>
        <end position="215"/>
    </location>
</feature>
<evidence type="ECO:0000256" key="6">
    <source>
        <dbReference type="ARBA" id="ARBA00031125"/>
    </source>
</evidence>
<comment type="pathway">
    <text evidence="1">Carbohydrate degradation; glycolysis; pyruvate from D-glyceraldehyde 3-phosphate: step 4/5.</text>
</comment>
<dbReference type="InterPro" id="IPR047500">
    <property type="entry name" value="DD_ENO4"/>
</dbReference>
<feature type="region of interest" description="Disordered" evidence="9">
    <location>
        <begin position="591"/>
        <end position="632"/>
    </location>
</feature>
<comment type="similarity">
    <text evidence="2">Belongs to the enolase family.</text>
</comment>
<dbReference type="GeneID" id="113411992"/>
<feature type="domain" description="Enolase C-terminal TIM barrel" evidence="10">
    <location>
        <begin position="275"/>
        <end position="589"/>
    </location>
</feature>
<feature type="compositionally biased region" description="Polar residues" evidence="9">
    <location>
        <begin position="623"/>
        <end position="632"/>
    </location>
</feature>
<evidence type="ECO:0000256" key="4">
    <source>
        <dbReference type="ARBA" id="ARBA00023152"/>
    </source>
</evidence>
<evidence type="ECO:0000256" key="8">
    <source>
        <dbReference type="ARBA" id="ARBA00048333"/>
    </source>
</evidence>
<dbReference type="KEGG" id="nss:113411992"/>
<evidence type="ECO:0000256" key="1">
    <source>
        <dbReference type="ARBA" id="ARBA00005031"/>
    </source>
</evidence>